<evidence type="ECO:0000256" key="2">
    <source>
        <dbReference type="ARBA" id="ARBA00006075"/>
    </source>
</evidence>
<evidence type="ECO:0000256" key="8">
    <source>
        <dbReference type="ARBA" id="ARBA00025496"/>
    </source>
</evidence>
<evidence type="ECO:0000313" key="13">
    <source>
        <dbReference type="Proteomes" id="UP000242814"/>
    </source>
</evidence>
<dbReference type="VEuPathDB" id="FungiDB:PABG_11447"/>
<keyword evidence="7 9" id="KW-0131">Cell cycle</keyword>
<feature type="domain" description="Chromosome segregation in meiosis protein 3" evidence="11">
    <location>
        <begin position="100"/>
        <end position="156"/>
    </location>
</feature>
<feature type="region of interest" description="Disordered" evidence="10">
    <location>
        <begin position="252"/>
        <end position="323"/>
    </location>
</feature>
<dbReference type="InterPro" id="IPR012923">
    <property type="entry name" value="Csm3"/>
</dbReference>
<dbReference type="GO" id="GO:0003677">
    <property type="term" value="F:DNA binding"/>
    <property type="evidence" value="ECO:0007669"/>
    <property type="project" value="TreeGrafter"/>
</dbReference>
<dbReference type="VEuPathDB" id="FungiDB:PABG_11446"/>
<feature type="compositionally biased region" description="Polar residues" evidence="10">
    <location>
        <begin position="197"/>
        <end position="210"/>
    </location>
</feature>
<feature type="region of interest" description="Disordered" evidence="10">
    <location>
        <begin position="1"/>
        <end position="21"/>
    </location>
</feature>
<gene>
    <name evidence="12" type="ORF">ACO22_06653</name>
</gene>
<comment type="subunit">
    <text evidence="3">Component of the fork protection complex (FPC) consisting of TOF1 and CSM3.</text>
</comment>
<comment type="subcellular location">
    <subcellularLocation>
        <location evidence="1 9">Nucleus</location>
    </subcellularLocation>
</comment>
<evidence type="ECO:0000256" key="3">
    <source>
        <dbReference type="ARBA" id="ARBA00011217"/>
    </source>
</evidence>
<protein>
    <recommendedName>
        <fullName evidence="9">Chromosome segregation in meiosis protein</fullName>
    </recommendedName>
</protein>
<feature type="region of interest" description="Disordered" evidence="10">
    <location>
        <begin position="33"/>
        <end position="58"/>
    </location>
</feature>
<evidence type="ECO:0000256" key="10">
    <source>
        <dbReference type="SAM" id="MobiDB-lite"/>
    </source>
</evidence>
<dbReference type="PANTHER" id="PTHR13220:SF11">
    <property type="entry name" value="TIMELESS-INTERACTING PROTEIN"/>
    <property type="match status" value="1"/>
</dbReference>
<dbReference type="EMBL" id="LZYO01000377">
    <property type="protein sequence ID" value="ODH14168.1"/>
    <property type="molecule type" value="Genomic_DNA"/>
</dbReference>
<dbReference type="GO" id="GO:0043111">
    <property type="term" value="P:replication fork arrest"/>
    <property type="evidence" value="ECO:0007669"/>
    <property type="project" value="TreeGrafter"/>
</dbReference>
<keyword evidence="5" id="KW-0236">DNA replication inhibitor</keyword>
<dbReference type="GO" id="GO:0006974">
    <property type="term" value="P:DNA damage response"/>
    <property type="evidence" value="ECO:0007669"/>
    <property type="project" value="UniProtKB-KW"/>
</dbReference>
<dbReference type="Pfam" id="PF07962">
    <property type="entry name" value="Swi3"/>
    <property type="match status" value="1"/>
</dbReference>
<dbReference type="VEuPathDB" id="FungiDB:PADG_11077"/>
<feature type="compositionally biased region" description="Basic and acidic residues" evidence="10">
    <location>
        <begin position="1"/>
        <end position="12"/>
    </location>
</feature>
<comment type="function">
    <text evidence="8">Forms a fork protection complex (FPC) with TOF1 and which is required for chromosome segregation during meiosis and DNA damage repair. FPC coordinates leading and lagging strand synthesis and moves with the replication fork. FPC stabilizes replication forks in a configuration that is recognized by replication checkpoint sensors.</text>
</comment>
<sequence>MEIRGRSPERGRNQTPTIDDLFDYDAGLDDILRETETSQSNASTNSASKIKNARTDSSGAGLGLDEEIKVAPKRRPVVKLDETRYAFTIAGWNSKTAEGRKDEAEFSDAMRLLNFYQLWLDNLYPRAKFADGLAIIEKLGHSKRIQIMRKEWINEGKPKSHANERDIDEEIGNHASQPPAANDVTMANYEDARNGRNSELFPTNTNTNATRQDDQDHCKGDDMLDNQVSSILGTGTKIPGHMFSNFGKEGSLFVGGDRDNEVDKPTPNVENGPEYDELEALLAETEGGGMPAADPKSGSGSGSGSGPPQGAFDDLDAMDNYGF</sequence>
<dbReference type="VEuPathDB" id="FungiDB:PADG_11078"/>
<organism evidence="12 13">
    <name type="scientific">Paracoccidioides brasiliensis</name>
    <dbReference type="NCBI Taxonomy" id="121759"/>
    <lineage>
        <taxon>Eukaryota</taxon>
        <taxon>Fungi</taxon>
        <taxon>Dikarya</taxon>
        <taxon>Ascomycota</taxon>
        <taxon>Pezizomycotina</taxon>
        <taxon>Eurotiomycetes</taxon>
        <taxon>Eurotiomycetidae</taxon>
        <taxon>Onygenales</taxon>
        <taxon>Ajellomycetaceae</taxon>
        <taxon>Paracoccidioides</taxon>
    </lineage>
</organism>
<keyword evidence="6 9" id="KW-0539">Nucleus</keyword>
<dbReference type="GO" id="GO:0031297">
    <property type="term" value="P:replication fork processing"/>
    <property type="evidence" value="ECO:0007669"/>
    <property type="project" value="UniProtKB-UniRule"/>
</dbReference>
<comment type="similarity">
    <text evidence="2 9">Belongs to the CSM3 family.</text>
</comment>
<dbReference type="GO" id="GO:0000076">
    <property type="term" value="P:DNA replication checkpoint signaling"/>
    <property type="evidence" value="ECO:0007669"/>
    <property type="project" value="UniProtKB-UniRule"/>
</dbReference>
<dbReference type="GO" id="GO:0031298">
    <property type="term" value="C:replication fork protection complex"/>
    <property type="evidence" value="ECO:0007669"/>
    <property type="project" value="TreeGrafter"/>
</dbReference>
<evidence type="ECO:0000256" key="4">
    <source>
        <dbReference type="ARBA" id="ARBA00022763"/>
    </source>
</evidence>
<dbReference type="PANTHER" id="PTHR13220">
    <property type="entry name" value="TIMELESS INTERACTING-RELATED"/>
    <property type="match status" value="1"/>
</dbReference>
<feature type="compositionally biased region" description="Low complexity" evidence="10">
    <location>
        <begin position="37"/>
        <end position="48"/>
    </location>
</feature>
<evidence type="ECO:0000256" key="5">
    <source>
        <dbReference type="ARBA" id="ARBA00022880"/>
    </source>
</evidence>
<evidence type="ECO:0000256" key="7">
    <source>
        <dbReference type="ARBA" id="ARBA00023306"/>
    </source>
</evidence>
<evidence type="ECO:0000256" key="1">
    <source>
        <dbReference type="ARBA" id="ARBA00004123"/>
    </source>
</evidence>
<feature type="region of interest" description="Disordered" evidence="10">
    <location>
        <begin position="195"/>
        <end position="219"/>
    </location>
</feature>
<proteinExistence type="inferred from homology"/>
<dbReference type="AlphaFoldDB" id="A0A1D2J6U5"/>
<accession>A0A1D2J6U5</accession>
<evidence type="ECO:0000313" key="12">
    <source>
        <dbReference type="EMBL" id="ODH14168.1"/>
    </source>
</evidence>
<dbReference type="Proteomes" id="UP000242814">
    <property type="component" value="Unassembled WGS sequence"/>
</dbReference>
<keyword evidence="4 9" id="KW-0227">DNA damage</keyword>
<name>A0A1D2J6U5_PARBR</name>
<comment type="caution">
    <text evidence="12">The sequence shown here is derived from an EMBL/GenBank/DDBJ whole genome shotgun (WGS) entry which is preliminary data.</text>
</comment>
<evidence type="ECO:0000259" key="11">
    <source>
        <dbReference type="Pfam" id="PF07962"/>
    </source>
</evidence>
<evidence type="ECO:0000256" key="9">
    <source>
        <dbReference type="RuleBase" id="RU366049"/>
    </source>
</evidence>
<dbReference type="InterPro" id="IPR040038">
    <property type="entry name" value="TIPIN/Csm3/Swi3"/>
</dbReference>
<reference evidence="12 13" key="1">
    <citation type="submission" date="2016-06" db="EMBL/GenBank/DDBJ databases">
        <authorList>
            <person name="Kjaerup R.B."/>
            <person name="Dalgaard T.S."/>
            <person name="Juul-Madsen H.R."/>
        </authorList>
    </citation>
    <scope>NUCLEOTIDE SEQUENCE [LARGE SCALE GENOMIC DNA]</scope>
    <source>
        <strain evidence="12 13">Pb300</strain>
    </source>
</reference>
<evidence type="ECO:0000256" key="6">
    <source>
        <dbReference type="ARBA" id="ARBA00023242"/>
    </source>
</evidence>
<comment type="function">
    <text evidence="9">Plays an important role in the control of DNA replication and the maintenance of replication fork stability.</text>
</comment>